<evidence type="ECO:0000259" key="6">
    <source>
        <dbReference type="PROSITE" id="PS51387"/>
    </source>
</evidence>
<dbReference type="Pfam" id="PF01565">
    <property type="entry name" value="FAD_binding_4"/>
    <property type="match status" value="1"/>
</dbReference>
<dbReference type="SUPFAM" id="SSF56176">
    <property type="entry name" value="FAD-binding/transporter-associated domain-like"/>
    <property type="match status" value="1"/>
</dbReference>
<evidence type="ECO:0000256" key="2">
    <source>
        <dbReference type="ARBA" id="ARBA00022630"/>
    </source>
</evidence>
<proteinExistence type="inferred from homology"/>
<protein>
    <recommendedName>
        <fullName evidence="6">FAD-binding PCMH-type domain-containing protein</fullName>
    </recommendedName>
</protein>
<dbReference type="InterPro" id="IPR016166">
    <property type="entry name" value="FAD-bd_PCMH"/>
</dbReference>
<dbReference type="PANTHER" id="PTHR42973">
    <property type="entry name" value="BINDING OXIDOREDUCTASE, PUTATIVE (AFU_ORTHOLOGUE AFUA_1G17690)-RELATED"/>
    <property type="match status" value="1"/>
</dbReference>
<evidence type="ECO:0000256" key="1">
    <source>
        <dbReference type="ARBA" id="ARBA00005466"/>
    </source>
</evidence>
<dbReference type="InterPro" id="IPR012951">
    <property type="entry name" value="BBE"/>
</dbReference>
<keyword evidence="3" id="KW-0274">FAD</keyword>
<organism evidence="7 8">
    <name type="scientific">Hymenoscyphus albidus</name>
    <dbReference type="NCBI Taxonomy" id="595503"/>
    <lineage>
        <taxon>Eukaryota</taxon>
        <taxon>Fungi</taxon>
        <taxon>Dikarya</taxon>
        <taxon>Ascomycota</taxon>
        <taxon>Pezizomycotina</taxon>
        <taxon>Leotiomycetes</taxon>
        <taxon>Helotiales</taxon>
        <taxon>Helotiaceae</taxon>
        <taxon>Hymenoscyphus</taxon>
    </lineage>
</organism>
<keyword evidence="5" id="KW-0732">Signal</keyword>
<keyword evidence="4" id="KW-0560">Oxidoreductase</keyword>
<dbReference type="GO" id="GO:0071949">
    <property type="term" value="F:FAD binding"/>
    <property type="evidence" value="ECO:0007669"/>
    <property type="project" value="InterPro"/>
</dbReference>
<evidence type="ECO:0000256" key="5">
    <source>
        <dbReference type="SAM" id="SignalP"/>
    </source>
</evidence>
<dbReference type="InterPro" id="IPR050416">
    <property type="entry name" value="FAD-linked_Oxidoreductase"/>
</dbReference>
<feature type="chain" id="PRO_5040234332" description="FAD-binding PCMH-type domain-containing protein" evidence="5">
    <location>
        <begin position="19"/>
        <end position="531"/>
    </location>
</feature>
<reference evidence="7" key="1">
    <citation type="submission" date="2021-07" db="EMBL/GenBank/DDBJ databases">
        <authorList>
            <person name="Durling M."/>
        </authorList>
    </citation>
    <scope>NUCLEOTIDE SEQUENCE</scope>
</reference>
<evidence type="ECO:0000256" key="3">
    <source>
        <dbReference type="ARBA" id="ARBA00022827"/>
    </source>
</evidence>
<evidence type="ECO:0000313" key="7">
    <source>
        <dbReference type="EMBL" id="CAG8983251.1"/>
    </source>
</evidence>
<dbReference type="PANTHER" id="PTHR42973:SF34">
    <property type="entry name" value="FAD BINDING DOMAIN PROTEIN (AFU_ORTHOLOGUE AFUA_3G02770)"/>
    <property type="match status" value="1"/>
</dbReference>
<dbReference type="Pfam" id="PF08031">
    <property type="entry name" value="BBE"/>
    <property type="match status" value="1"/>
</dbReference>
<comment type="similarity">
    <text evidence="1">Belongs to the oxygen-dependent FAD-linked oxidoreductase family.</text>
</comment>
<keyword evidence="8" id="KW-1185">Reference proteome</keyword>
<dbReference type="OrthoDB" id="2151789at2759"/>
<keyword evidence="2" id="KW-0285">Flavoprotein</keyword>
<evidence type="ECO:0000256" key="4">
    <source>
        <dbReference type="ARBA" id="ARBA00023002"/>
    </source>
</evidence>
<feature type="signal peptide" evidence="5">
    <location>
        <begin position="1"/>
        <end position="18"/>
    </location>
</feature>
<dbReference type="InterPro" id="IPR006094">
    <property type="entry name" value="Oxid_FAD_bind_N"/>
</dbReference>
<name>A0A9N9QD82_9HELO</name>
<dbReference type="Proteomes" id="UP000701801">
    <property type="component" value="Unassembled WGS sequence"/>
</dbReference>
<dbReference type="InterPro" id="IPR016169">
    <property type="entry name" value="FAD-bd_PCMH_sub2"/>
</dbReference>
<dbReference type="InterPro" id="IPR036318">
    <property type="entry name" value="FAD-bd_PCMH-like_sf"/>
</dbReference>
<gene>
    <name evidence="7" type="ORF">HYALB_00002687</name>
</gene>
<dbReference type="EMBL" id="CAJVRM010000720">
    <property type="protein sequence ID" value="CAG8983251.1"/>
    <property type="molecule type" value="Genomic_DNA"/>
</dbReference>
<dbReference type="GO" id="GO:0016491">
    <property type="term" value="F:oxidoreductase activity"/>
    <property type="evidence" value="ECO:0007669"/>
    <property type="project" value="UniProtKB-KW"/>
</dbReference>
<sequence>MHLVKAHLVLAFCHLGLTFPNNKATDPFEELLSNPSSTGLNLLDISSADLEAQLQTLKASSSLHGFSKCQVACALLPLFAMTVSNSNSSGYEPLPYWSIQQAEVKPGCRVDVSSAKDISNTVLISRLTQCPFAVKSGGHAAFAGASSIQDGMLINLAKLNMVSLSSDRTVTQVGPGNTWHDVYRQLDPLGVSVVGGREAGVGVGGLLLGGGISYFSGRFGWGCDNVVNYEVVLASGAIVNASPTSHADLYWALRGGSGTNFGIVSRFDLATFEQGLLWGGSKYYNADQNNKLVDAYTKFLTDAPTDNFAHLYVSYGYAAQLGGFIGVAGPTYGKAIGNATIFETLNKIPVLGDETGFASMGDLALALNQTTLARFKTVTFKNDPALFKGIVKIFTEEASTVLTVPGLAPFFAFQPISDNIVEHMQKNGGNALGLSTADGPLTIMNLNWGWTNEVYDALVLETVDRFVSRSVALAESKGLNHSFIYMNYAKLEQDVFGGYGAKNVARLKRIQHKFDPKGVFKSLQPGYFKLK</sequence>
<comment type="caution">
    <text evidence="7">The sequence shown here is derived from an EMBL/GenBank/DDBJ whole genome shotgun (WGS) entry which is preliminary data.</text>
</comment>
<dbReference type="Gene3D" id="3.30.465.10">
    <property type="match status" value="1"/>
</dbReference>
<dbReference type="AlphaFoldDB" id="A0A9N9QD82"/>
<feature type="domain" description="FAD-binding PCMH-type" evidence="6">
    <location>
        <begin position="102"/>
        <end position="274"/>
    </location>
</feature>
<evidence type="ECO:0000313" key="8">
    <source>
        <dbReference type="Proteomes" id="UP000701801"/>
    </source>
</evidence>
<dbReference type="PROSITE" id="PS51387">
    <property type="entry name" value="FAD_PCMH"/>
    <property type="match status" value="1"/>
</dbReference>
<accession>A0A9N9QD82</accession>